<evidence type="ECO:0000313" key="1">
    <source>
        <dbReference type="EMBL" id="CRH05925.1"/>
    </source>
</evidence>
<proteinExistence type="predicted"/>
<name>A0A1S7LG65_MAGMO</name>
<gene>
    <name evidence="1" type="ORF">MAGMO_1744</name>
</gene>
<sequence length="74" mass="7955">MERHSPSPIKPVRLKQTAPPYKGMIALLPPLLLPRVPPKAPTLIEDLGVVTVCAALRPLGHDLFIAIEGIVDAT</sequence>
<accession>A0A1S7LG65</accession>
<protein>
    <submittedName>
        <fullName evidence="1">Uncharacterized protein</fullName>
    </submittedName>
</protein>
<organism evidence="1">
    <name type="scientific">Magnetococcus massalia (strain MO-1)</name>
    <dbReference type="NCBI Taxonomy" id="451514"/>
    <lineage>
        <taxon>Bacteria</taxon>
        <taxon>Pseudomonadati</taxon>
        <taxon>Pseudomonadota</taxon>
        <taxon>Magnetococcia</taxon>
        <taxon>Magnetococcales</taxon>
        <taxon>Magnetococcaceae</taxon>
        <taxon>Magnetococcus</taxon>
    </lineage>
</organism>
<reference evidence="1" key="1">
    <citation type="submission" date="2015-04" db="EMBL/GenBank/DDBJ databases">
        <authorList>
            <person name="Syromyatnikov M.Y."/>
            <person name="Popov V.N."/>
        </authorList>
    </citation>
    <scope>NUCLEOTIDE SEQUENCE</scope>
    <source>
        <strain evidence="1">MO-1</strain>
    </source>
</reference>
<dbReference type="EMBL" id="LO017727">
    <property type="protein sequence ID" value="CRH05925.1"/>
    <property type="molecule type" value="Genomic_DNA"/>
</dbReference>
<dbReference type="AlphaFoldDB" id="A0A1S7LG65"/>